<dbReference type="InterPro" id="IPR001810">
    <property type="entry name" value="F-box_dom"/>
</dbReference>
<evidence type="ECO:0000313" key="3">
    <source>
        <dbReference type="Proteomes" id="UP001604336"/>
    </source>
</evidence>
<dbReference type="NCBIfam" id="TIGR01640">
    <property type="entry name" value="F_box_assoc_1"/>
    <property type="match status" value="1"/>
</dbReference>
<dbReference type="EMBL" id="JBFOLK010000002">
    <property type="protein sequence ID" value="KAL2533196.1"/>
    <property type="molecule type" value="Genomic_DNA"/>
</dbReference>
<dbReference type="AlphaFoldDB" id="A0ABD1V7Q4"/>
<dbReference type="Pfam" id="PF00646">
    <property type="entry name" value="F-box"/>
    <property type="match status" value="1"/>
</dbReference>
<name>A0ABD1V7Q4_9LAMI</name>
<dbReference type="Proteomes" id="UP001604336">
    <property type="component" value="Unassembled WGS sequence"/>
</dbReference>
<dbReference type="SUPFAM" id="SSF81383">
    <property type="entry name" value="F-box domain"/>
    <property type="match status" value="1"/>
</dbReference>
<dbReference type="Pfam" id="PF07734">
    <property type="entry name" value="FBA_1"/>
    <property type="match status" value="1"/>
</dbReference>
<dbReference type="InterPro" id="IPR006527">
    <property type="entry name" value="F-box-assoc_dom_typ1"/>
</dbReference>
<dbReference type="InterPro" id="IPR050796">
    <property type="entry name" value="SCF_F-box_component"/>
</dbReference>
<feature type="domain" description="F-box" evidence="1">
    <location>
        <begin position="1"/>
        <end position="44"/>
    </location>
</feature>
<dbReference type="InterPro" id="IPR017451">
    <property type="entry name" value="F-box-assoc_interact_dom"/>
</dbReference>
<comment type="caution">
    <text evidence="2">The sequence shown here is derived from an EMBL/GenBank/DDBJ whole genome shotgun (WGS) entry which is preliminary data.</text>
</comment>
<proteinExistence type="predicted"/>
<dbReference type="SMART" id="SM00256">
    <property type="entry name" value="FBOX"/>
    <property type="match status" value="1"/>
</dbReference>
<dbReference type="CDD" id="cd22157">
    <property type="entry name" value="F-box_AtFBW1-like"/>
    <property type="match status" value="1"/>
</dbReference>
<dbReference type="PANTHER" id="PTHR31672:SF13">
    <property type="entry name" value="F-BOX PROTEIN CPR30-LIKE"/>
    <property type="match status" value="1"/>
</dbReference>
<dbReference type="Gene3D" id="1.20.1280.50">
    <property type="match status" value="1"/>
</dbReference>
<reference evidence="3" key="1">
    <citation type="submission" date="2024-07" db="EMBL/GenBank/DDBJ databases">
        <title>Two chromosome-level genome assemblies of Korean endemic species Abeliophyllum distichum and Forsythia ovata (Oleaceae).</title>
        <authorList>
            <person name="Jang H."/>
        </authorList>
    </citation>
    <scope>NUCLEOTIDE SEQUENCE [LARGE SCALE GENOMIC DNA]</scope>
</reference>
<protein>
    <submittedName>
        <fullName evidence="2">F-box protein CPR30</fullName>
    </submittedName>
</protein>
<accession>A0ABD1V7Q4</accession>
<evidence type="ECO:0000259" key="1">
    <source>
        <dbReference type="PROSITE" id="PS50181"/>
    </source>
</evidence>
<dbReference type="InterPro" id="IPR036047">
    <property type="entry name" value="F-box-like_dom_sf"/>
</dbReference>
<dbReference type="PANTHER" id="PTHR31672">
    <property type="entry name" value="BNACNNG10540D PROTEIN"/>
    <property type="match status" value="1"/>
</dbReference>
<gene>
    <name evidence="2" type="ORF">Adt_06547</name>
</gene>
<sequence length="373" mass="43246">MSNIQEDLVMEVLSRLRVKSLLRFRSVSKSWKTLIDSPRFIKMHMELSMKMKMAQSSVEVIQRCNLNKFYLLHLDLSGDPHLIRDPEELPHPFGRRYNLDTSVAYKISLVGSCNGLLCFVDCADRIVLWNLATRKYFELQYSGIKFPKISIREHFVNYGFGYDSATDDYKVIRLITAFDNSLSECSLVELYSLKSDSWTRFGDSMGLDYGVDYGILVGGALHWIRYQRDLEQTIVAFDLTKEEFNLVPHPELLGKFTLTNLGNYQGCLSLFCESNEEANSSIVWVMKELGIKESWTKVFSVDSTCTYMRNIYHSRSATLSLWVKNKETLEWYSKEKKTHENIKIYCEERYLEAECVHCESLVGTSDFTNLSFS</sequence>
<dbReference type="PROSITE" id="PS50181">
    <property type="entry name" value="FBOX"/>
    <property type="match status" value="1"/>
</dbReference>
<organism evidence="2 3">
    <name type="scientific">Abeliophyllum distichum</name>
    <dbReference type="NCBI Taxonomy" id="126358"/>
    <lineage>
        <taxon>Eukaryota</taxon>
        <taxon>Viridiplantae</taxon>
        <taxon>Streptophyta</taxon>
        <taxon>Embryophyta</taxon>
        <taxon>Tracheophyta</taxon>
        <taxon>Spermatophyta</taxon>
        <taxon>Magnoliopsida</taxon>
        <taxon>eudicotyledons</taxon>
        <taxon>Gunneridae</taxon>
        <taxon>Pentapetalae</taxon>
        <taxon>asterids</taxon>
        <taxon>lamiids</taxon>
        <taxon>Lamiales</taxon>
        <taxon>Oleaceae</taxon>
        <taxon>Forsythieae</taxon>
        <taxon>Abeliophyllum</taxon>
    </lineage>
</organism>
<keyword evidence="3" id="KW-1185">Reference proteome</keyword>
<evidence type="ECO:0000313" key="2">
    <source>
        <dbReference type="EMBL" id="KAL2533196.1"/>
    </source>
</evidence>